<evidence type="ECO:0000256" key="1">
    <source>
        <dbReference type="SAM" id="MobiDB-lite"/>
    </source>
</evidence>
<feature type="compositionally biased region" description="Polar residues" evidence="1">
    <location>
        <begin position="28"/>
        <end position="37"/>
    </location>
</feature>
<evidence type="ECO:0000256" key="2">
    <source>
        <dbReference type="SAM" id="SignalP"/>
    </source>
</evidence>
<name>A0A9W4E6Z9_9ACTN</name>
<feature type="signal peptide" evidence="2">
    <location>
        <begin position="1"/>
        <end position="21"/>
    </location>
</feature>
<dbReference type="AlphaFoldDB" id="A0A9W4E6Z9"/>
<gene>
    <name evidence="4" type="ORF">SBRY_10869</name>
</gene>
<feature type="region of interest" description="Disordered" evidence="1">
    <location>
        <begin position="24"/>
        <end position="69"/>
    </location>
</feature>
<comment type="caution">
    <text evidence="4">The sequence shown here is derived from an EMBL/GenBank/DDBJ whole genome shotgun (WGS) entry which is preliminary data.</text>
</comment>
<keyword evidence="2" id="KW-0732">Signal</keyword>
<evidence type="ECO:0000313" key="4">
    <source>
        <dbReference type="EMBL" id="CAG7605877.1"/>
    </source>
</evidence>
<reference evidence="4" key="1">
    <citation type="submission" date="2021-06" db="EMBL/GenBank/DDBJ databases">
        <authorList>
            <person name="Arsene-Ploetze F."/>
        </authorList>
    </citation>
    <scope>NUCLEOTIDE SEQUENCE</scope>
    <source>
        <strain evidence="4">SBRY1</strain>
    </source>
</reference>
<accession>A0A9W4E6Z9</accession>
<organism evidence="4 5">
    <name type="scientific">Actinacidiphila bryophytorum</name>
    <dbReference type="NCBI Taxonomy" id="1436133"/>
    <lineage>
        <taxon>Bacteria</taxon>
        <taxon>Bacillati</taxon>
        <taxon>Actinomycetota</taxon>
        <taxon>Actinomycetes</taxon>
        <taxon>Kitasatosporales</taxon>
        <taxon>Streptomycetaceae</taxon>
        <taxon>Actinacidiphila</taxon>
    </lineage>
</organism>
<dbReference type="PROSITE" id="PS51257">
    <property type="entry name" value="PROKAR_LIPOPROTEIN"/>
    <property type="match status" value="1"/>
</dbReference>
<keyword evidence="5" id="KW-1185">Reference proteome</keyword>
<dbReference type="RefSeq" id="WP_251512425.1">
    <property type="nucleotide sequence ID" value="NZ_CAJVAX010000001.1"/>
</dbReference>
<evidence type="ECO:0000259" key="3">
    <source>
        <dbReference type="Pfam" id="PF20254"/>
    </source>
</evidence>
<protein>
    <recommendedName>
        <fullName evidence="3">N,N-dimethylformamidase beta subunit-like C-terminal domain-containing protein</fullName>
    </recommendedName>
</protein>
<sequence>MSKVSRRVALSALGLGVVAVAGCEGQSDDSPSVPQSRRTGDNPVARENRLAGSADWKMSRNGTRPVTDDAGQIQGYASATSVNIGESVDFHVSVRPAGHFTVAVYRLGHYGGVGARHLVTSPRLSGAARPVPASDPATGTITCGWPVSWTLAVPKEWVSGSYLAVFTSEAGFRSYTPFVVRDDARRADFLAVVPFTTYAAYNLWPMDGRTGKSLYKGYDAQGKVGGLDYRAFEVAFDRPYFGSGLPSRSQIDRDLVTWIERSGYDVTYASSLDLHEGRIDPSHYRGLVFTGHDEYWSKPMRDVAQSAVEAGTHLVYLAANNVYWHVRLRQGTDGRDNRVMTCYKDTQDPTADTSGPTTRWRQLDADGARAEQGLLGVQYNGVVKTEVPLVVKDAGHWFWKGTGVSDGDTIDNLIGGEADGRNARMPQPAAAHHALLSASPYTDKQDGVHRIQNTSLYETKHGTVVFVAGTFNWTRALADPKHTDHRVQAATTNLFTRMLQPRA</sequence>
<proteinExistence type="predicted"/>
<dbReference type="Proteomes" id="UP001153328">
    <property type="component" value="Unassembled WGS sequence"/>
</dbReference>
<feature type="compositionally biased region" description="Basic and acidic residues" evidence="1">
    <location>
        <begin position="38"/>
        <end position="49"/>
    </location>
</feature>
<feature type="chain" id="PRO_5040733206" description="N,N-dimethylformamidase beta subunit-like C-terminal domain-containing protein" evidence="2">
    <location>
        <begin position="22"/>
        <end position="503"/>
    </location>
</feature>
<dbReference type="EMBL" id="CAJVAX010000001">
    <property type="protein sequence ID" value="CAG7605877.1"/>
    <property type="molecule type" value="Genomic_DNA"/>
</dbReference>
<evidence type="ECO:0000313" key="5">
    <source>
        <dbReference type="Proteomes" id="UP001153328"/>
    </source>
</evidence>
<dbReference type="InterPro" id="IPR046540">
    <property type="entry name" value="DMFA2_C"/>
</dbReference>
<dbReference type="Pfam" id="PF20254">
    <property type="entry name" value="DMFA2_C"/>
    <property type="match status" value="1"/>
</dbReference>
<feature type="domain" description="N,N-dimethylformamidase beta subunit-like C-terminal" evidence="3">
    <location>
        <begin position="101"/>
        <end position="480"/>
    </location>
</feature>